<dbReference type="EMBL" id="JARVLH010000003">
    <property type="protein sequence ID" value="MEX5285047.1"/>
    <property type="molecule type" value="Genomic_DNA"/>
</dbReference>
<keyword evidence="3" id="KW-0547">Nucleotide-binding</keyword>
<evidence type="ECO:0000256" key="4">
    <source>
        <dbReference type="ARBA" id="ARBA00022840"/>
    </source>
</evidence>
<feature type="transmembrane region" description="Helical" evidence="7">
    <location>
        <begin position="163"/>
        <end position="181"/>
    </location>
</feature>
<organism evidence="10 11">
    <name type="scientific">Selenomonas sputigena</name>
    <dbReference type="NCBI Taxonomy" id="69823"/>
    <lineage>
        <taxon>Bacteria</taxon>
        <taxon>Bacillati</taxon>
        <taxon>Bacillota</taxon>
        <taxon>Negativicutes</taxon>
        <taxon>Selenomonadales</taxon>
        <taxon>Selenomonadaceae</taxon>
        <taxon>Selenomonas</taxon>
    </lineage>
</organism>
<dbReference type="Pfam" id="PF00005">
    <property type="entry name" value="ABC_tran"/>
    <property type="match status" value="1"/>
</dbReference>
<feature type="domain" description="ABC transporter" evidence="8">
    <location>
        <begin position="336"/>
        <end position="570"/>
    </location>
</feature>
<comment type="caution">
    <text evidence="10">The sequence shown here is derived from an EMBL/GenBank/DDBJ whole genome shotgun (WGS) entry which is preliminary data.</text>
</comment>
<dbReference type="PANTHER" id="PTHR24221">
    <property type="entry name" value="ATP-BINDING CASSETTE SUB-FAMILY B"/>
    <property type="match status" value="1"/>
</dbReference>
<dbReference type="InterPro" id="IPR027417">
    <property type="entry name" value="P-loop_NTPase"/>
</dbReference>
<feature type="transmembrane region" description="Helical" evidence="7">
    <location>
        <begin position="21"/>
        <end position="42"/>
    </location>
</feature>
<evidence type="ECO:0000256" key="2">
    <source>
        <dbReference type="ARBA" id="ARBA00022692"/>
    </source>
</evidence>
<evidence type="ECO:0000259" key="8">
    <source>
        <dbReference type="PROSITE" id="PS50893"/>
    </source>
</evidence>
<protein>
    <submittedName>
        <fullName evidence="10">ABC transporter ATP-binding protein</fullName>
    </submittedName>
</protein>
<evidence type="ECO:0000256" key="3">
    <source>
        <dbReference type="ARBA" id="ARBA00022741"/>
    </source>
</evidence>
<keyword evidence="2 7" id="KW-0812">Transmembrane</keyword>
<evidence type="ECO:0000256" key="7">
    <source>
        <dbReference type="SAM" id="Phobius"/>
    </source>
</evidence>
<feature type="transmembrane region" description="Helical" evidence="7">
    <location>
        <begin position="275"/>
        <end position="295"/>
    </location>
</feature>
<dbReference type="Gene3D" id="1.20.1560.10">
    <property type="entry name" value="ABC transporter type 1, transmembrane domain"/>
    <property type="match status" value="1"/>
</dbReference>
<dbReference type="PROSITE" id="PS00211">
    <property type="entry name" value="ABC_TRANSPORTER_1"/>
    <property type="match status" value="1"/>
</dbReference>
<evidence type="ECO:0000256" key="5">
    <source>
        <dbReference type="ARBA" id="ARBA00022989"/>
    </source>
</evidence>
<dbReference type="InterPro" id="IPR011527">
    <property type="entry name" value="ABC1_TM_dom"/>
</dbReference>
<dbReference type="InterPro" id="IPR003593">
    <property type="entry name" value="AAA+_ATPase"/>
</dbReference>
<dbReference type="Gene3D" id="3.40.50.300">
    <property type="entry name" value="P-loop containing nucleotide triphosphate hydrolases"/>
    <property type="match status" value="1"/>
</dbReference>
<feature type="transmembrane region" description="Helical" evidence="7">
    <location>
        <begin position="58"/>
        <end position="76"/>
    </location>
</feature>
<evidence type="ECO:0000256" key="1">
    <source>
        <dbReference type="ARBA" id="ARBA00004651"/>
    </source>
</evidence>
<accession>A0ABV3X4D1</accession>
<dbReference type="InterPro" id="IPR003439">
    <property type="entry name" value="ABC_transporter-like_ATP-bd"/>
</dbReference>
<dbReference type="PANTHER" id="PTHR24221:SF654">
    <property type="entry name" value="ATP-BINDING CASSETTE SUB-FAMILY B MEMBER 6"/>
    <property type="match status" value="1"/>
</dbReference>
<sequence length="581" mass="63229">MENTSPMRQLWRLAAAEHGRLYMAIALAAFGVLAGIAPYWAAAEMITALLSDALEPRFYLVLCLVAFAGCALRSILYAQALALSHRAAFAVLRDVRTRVLEKLPKLPLGAVIEHASGAMKHTIVDQVESMERTIAHLWPEMTANTFGPLCIFIYLLILDWRMALLSLVSIPVGMIFMAIIMRDYEEKYAGAVRTTDEMNAAVVEYIDGIEVIKAFNQGAASYEKFSEKVRANASYYYHWMLHCQLPMSAGKVLAPTTLITILPVGWLWYQDGTLPMDVFIQTIILSLGIAGPLLASMSFIDALAKVGTTVAAVDGFLSAEEQHHAAEPAAIKTTDISVEHVSFAYDGTNNVLNHIRLTIPSGTLNAFVGASGSGKSTLARLIAGYWDVQDGTIRIGGHDLKDIPLTQLYDLVSFVAQDTYLFDDTIRENIRLGKTSATDAEVERAAEVSGCAAFIQKLERGYDTLVGSGGSHLSGGERQRIAIARAMLKDAPIVILDEATAYIDPENEAIIQRAIAQLIEGKTVIIIAHRLSTITDADKIFLIAHGTVAAEGTHMQLLDGSAEYRSMWQAHISAKDGAAND</sequence>
<comment type="subcellular location">
    <subcellularLocation>
        <location evidence="1">Cell membrane</location>
        <topology evidence="1">Multi-pass membrane protein</topology>
    </subcellularLocation>
</comment>
<keyword evidence="11" id="KW-1185">Reference proteome</keyword>
<keyword evidence="6 7" id="KW-0472">Membrane</keyword>
<dbReference type="InterPro" id="IPR036640">
    <property type="entry name" value="ABC1_TM_sf"/>
</dbReference>
<feature type="domain" description="ABC transmembrane type-1" evidence="9">
    <location>
        <begin position="24"/>
        <end position="305"/>
    </location>
</feature>
<evidence type="ECO:0000313" key="11">
    <source>
        <dbReference type="Proteomes" id="UP001559623"/>
    </source>
</evidence>
<keyword evidence="5 7" id="KW-1133">Transmembrane helix</keyword>
<dbReference type="Proteomes" id="UP001559623">
    <property type="component" value="Unassembled WGS sequence"/>
</dbReference>
<dbReference type="SUPFAM" id="SSF52540">
    <property type="entry name" value="P-loop containing nucleoside triphosphate hydrolases"/>
    <property type="match status" value="1"/>
</dbReference>
<feature type="transmembrane region" description="Helical" evidence="7">
    <location>
        <begin position="252"/>
        <end position="269"/>
    </location>
</feature>
<dbReference type="InterPro" id="IPR017871">
    <property type="entry name" value="ABC_transporter-like_CS"/>
</dbReference>
<dbReference type="GO" id="GO:0005524">
    <property type="term" value="F:ATP binding"/>
    <property type="evidence" value="ECO:0007669"/>
    <property type="project" value="UniProtKB-KW"/>
</dbReference>
<dbReference type="Pfam" id="PF00664">
    <property type="entry name" value="ABC_membrane"/>
    <property type="match status" value="1"/>
</dbReference>
<name>A0ABV3X4D1_9FIRM</name>
<feature type="transmembrane region" description="Helical" evidence="7">
    <location>
        <begin position="137"/>
        <end position="157"/>
    </location>
</feature>
<dbReference type="InterPro" id="IPR039421">
    <property type="entry name" value="Type_1_exporter"/>
</dbReference>
<dbReference type="SUPFAM" id="SSF90123">
    <property type="entry name" value="ABC transporter transmembrane region"/>
    <property type="match status" value="1"/>
</dbReference>
<reference evidence="10 11" key="1">
    <citation type="submission" date="2023-04" db="EMBL/GenBank/DDBJ databases">
        <title>Genome Sequence of Selenomonas sputigena ATCC 33150.</title>
        <authorList>
            <person name="Miller D.P."/>
            <person name="Anvari S."/>
            <person name="Polson S.W."/>
            <person name="Macdonald M."/>
            <person name="Mcdowell J.V."/>
        </authorList>
    </citation>
    <scope>NUCLEOTIDE SEQUENCE [LARGE SCALE GENOMIC DNA]</scope>
    <source>
        <strain evidence="10 11">ATCC 33150</strain>
    </source>
</reference>
<dbReference type="SMART" id="SM00382">
    <property type="entry name" value="AAA"/>
    <property type="match status" value="1"/>
</dbReference>
<proteinExistence type="predicted"/>
<evidence type="ECO:0000313" key="10">
    <source>
        <dbReference type="EMBL" id="MEX5285047.1"/>
    </source>
</evidence>
<dbReference type="PROSITE" id="PS50929">
    <property type="entry name" value="ABC_TM1F"/>
    <property type="match status" value="1"/>
</dbReference>
<keyword evidence="4 10" id="KW-0067">ATP-binding</keyword>
<evidence type="ECO:0000259" key="9">
    <source>
        <dbReference type="PROSITE" id="PS50929"/>
    </source>
</evidence>
<dbReference type="PROSITE" id="PS50893">
    <property type="entry name" value="ABC_TRANSPORTER_2"/>
    <property type="match status" value="1"/>
</dbReference>
<gene>
    <name evidence="10" type="ORF">QCO44_05250</name>
</gene>
<dbReference type="RefSeq" id="WP_368846777.1">
    <property type="nucleotide sequence ID" value="NZ_CP194411.1"/>
</dbReference>
<evidence type="ECO:0000256" key="6">
    <source>
        <dbReference type="ARBA" id="ARBA00023136"/>
    </source>
</evidence>